<reference evidence="1 2" key="1">
    <citation type="submission" date="2018-10" db="EMBL/GenBank/DDBJ databases">
        <title>Streptococcus hillyeri sp. nov., isolated from equine tracheal sample.</title>
        <authorList>
            <person name="Macfadyen A.C."/>
            <person name="Waller A."/>
            <person name="Paterson G.K."/>
        </authorList>
    </citation>
    <scope>NUCLEOTIDE SEQUENCE [LARGE SCALE GENOMIC DNA]</scope>
    <source>
        <strain evidence="1 2">28462</strain>
    </source>
</reference>
<organism evidence="1 2">
    <name type="scientific">Streptococcus hillyeri</name>
    <dbReference type="NCBI Taxonomy" id="2282420"/>
    <lineage>
        <taxon>Bacteria</taxon>
        <taxon>Bacillati</taxon>
        <taxon>Bacillota</taxon>
        <taxon>Bacilli</taxon>
        <taxon>Lactobacillales</taxon>
        <taxon>Streptococcaceae</taxon>
        <taxon>Streptococcus</taxon>
    </lineage>
</organism>
<accession>A0A3L9DT61</accession>
<keyword evidence="2" id="KW-1185">Reference proteome</keyword>
<protein>
    <submittedName>
        <fullName evidence="1">Uncharacterized protein</fullName>
    </submittedName>
</protein>
<name>A0A3L9DT61_9STRE</name>
<proteinExistence type="predicted"/>
<dbReference type="Proteomes" id="UP000279194">
    <property type="component" value="Unassembled WGS sequence"/>
</dbReference>
<dbReference type="AlphaFoldDB" id="A0A3L9DT61"/>
<dbReference type="EMBL" id="RCVM01000020">
    <property type="protein sequence ID" value="RLY01920.1"/>
    <property type="molecule type" value="Genomic_DNA"/>
</dbReference>
<evidence type="ECO:0000313" key="2">
    <source>
        <dbReference type="Proteomes" id="UP000279194"/>
    </source>
</evidence>
<evidence type="ECO:0000313" key="1">
    <source>
        <dbReference type="EMBL" id="RLY01920.1"/>
    </source>
</evidence>
<gene>
    <name evidence="1" type="ORF">EAF07_08565</name>
</gene>
<sequence length="78" mass="9330">MIFLGCFLVFRITYYVLNINIKLNDTSNIKAYLVHKKHLSLKSNKMNIIKLIVYIATDKVFQKKRRTLKKVKTAHKRY</sequence>
<comment type="caution">
    <text evidence="1">The sequence shown here is derived from an EMBL/GenBank/DDBJ whole genome shotgun (WGS) entry which is preliminary data.</text>
</comment>